<dbReference type="Pfam" id="PF16916">
    <property type="entry name" value="ZT_dimer"/>
    <property type="match status" value="1"/>
</dbReference>
<comment type="similarity">
    <text evidence="2">Belongs to the cation diffusion facilitator (CDF) transporter (TC 2.A.4) family. SLC30A subfamily.</text>
</comment>
<keyword evidence="7" id="KW-0406">Ion transport</keyword>
<organism evidence="13 14">
    <name type="scientific">Formicincola oecophyllae</name>
    <dbReference type="NCBI Taxonomy" id="2558361"/>
    <lineage>
        <taxon>Bacteria</taxon>
        <taxon>Pseudomonadati</taxon>
        <taxon>Pseudomonadota</taxon>
        <taxon>Alphaproteobacteria</taxon>
        <taxon>Acetobacterales</taxon>
        <taxon>Acetobacteraceae</taxon>
        <taxon>Formicincola</taxon>
    </lineage>
</organism>
<evidence type="ECO:0000259" key="11">
    <source>
        <dbReference type="Pfam" id="PF01545"/>
    </source>
</evidence>
<proteinExistence type="inferred from homology"/>
<name>A0A4Y6U9N0_9PROT</name>
<feature type="transmembrane region" description="Helical" evidence="10">
    <location>
        <begin position="55"/>
        <end position="74"/>
    </location>
</feature>
<evidence type="ECO:0000256" key="3">
    <source>
        <dbReference type="ARBA" id="ARBA00022448"/>
    </source>
</evidence>
<evidence type="ECO:0000256" key="6">
    <source>
        <dbReference type="ARBA" id="ARBA00022989"/>
    </source>
</evidence>
<sequence>MEAVHTQHGPEATPPNYYEDGHAGHDTGHDHAGHSHGEHHHGGAGHVHAMPDAGWLFAVGITLNGLYIAAEALWGLKTHSLALLADAGHNLSDVLGLVASWAAIILSRRAPSRTFTYGLKRATILSALGNATVLLLVTGAVLLASMERLFHPEGVAGTTVSLVALAGIAINGATALLFMKNSSGDLNIKSAFLHMASDAAMAAGVAVAGVAIAWTGWVVIDPIVSIIIGFLVIWGTWGLLSASLRLALDGVPLGIDPAAITKALQSMAGVEGVHHLHVWPMSTTQTALTAHLVTTPQASPALVHEASAMLQKRFGINHTTLQTEGALAAPPQPGGASCQPGQSCANGDCA</sequence>
<keyword evidence="8 10" id="KW-0472">Membrane</keyword>
<dbReference type="Pfam" id="PF01545">
    <property type="entry name" value="Cation_efflux"/>
    <property type="match status" value="1"/>
</dbReference>
<feature type="compositionally biased region" description="Basic and acidic residues" evidence="9">
    <location>
        <begin position="19"/>
        <end position="36"/>
    </location>
</feature>
<dbReference type="GO" id="GO:0005385">
    <property type="term" value="F:zinc ion transmembrane transporter activity"/>
    <property type="evidence" value="ECO:0007669"/>
    <property type="project" value="TreeGrafter"/>
</dbReference>
<feature type="compositionally biased region" description="Polar residues" evidence="9">
    <location>
        <begin position="339"/>
        <end position="350"/>
    </location>
</feature>
<evidence type="ECO:0000259" key="12">
    <source>
        <dbReference type="Pfam" id="PF16916"/>
    </source>
</evidence>
<dbReference type="Gene3D" id="1.20.1510.10">
    <property type="entry name" value="Cation efflux protein transmembrane domain"/>
    <property type="match status" value="1"/>
</dbReference>
<feature type="region of interest" description="Disordered" evidence="9">
    <location>
        <begin position="327"/>
        <end position="350"/>
    </location>
</feature>
<evidence type="ECO:0000313" key="13">
    <source>
        <dbReference type="EMBL" id="QDH13740.1"/>
    </source>
</evidence>
<evidence type="ECO:0000256" key="4">
    <source>
        <dbReference type="ARBA" id="ARBA00022692"/>
    </source>
</evidence>
<evidence type="ECO:0000256" key="2">
    <source>
        <dbReference type="ARBA" id="ARBA00008873"/>
    </source>
</evidence>
<protein>
    <submittedName>
        <fullName evidence="13">Cation transporter</fullName>
    </submittedName>
</protein>
<feature type="transmembrane region" description="Helical" evidence="10">
    <location>
        <begin position="223"/>
        <end position="240"/>
    </location>
</feature>
<evidence type="ECO:0000256" key="5">
    <source>
        <dbReference type="ARBA" id="ARBA00022906"/>
    </source>
</evidence>
<dbReference type="NCBIfam" id="TIGR01297">
    <property type="entry name" value="CDF"/>
    <property type="match status" value="1"/>
</dbReference>
<dbReference type="PANTHER" id="PTHR11562">
    <property type="entry name" value="CATION EFFLUX PROTEIN/ ZINC TRANSPORTER"/>
    <property type="match status" value="1"/>
</dbReference>
<dbReference type="InterPro" id="IPR002524">
    <property type="entry name" value="Cation_efflux"/>
</dbReference>
<comment type="subcellular location">
    <subcellularLocation>
        <location evidence="1">Membrane</location>
        <topology evidence="1">Multi-pass membrane protein</topology>
    </subcellularLocation>
</comment>
<dbReference type="InterPro" id="IPR027469">
    <property type="entry name" value="Cation_efflux_TMD_sf"/>
</dbReference>
<dbReference type="PANTHER" id="PTHR11562:SF17">
    <property type="entry name" value="RE54080P-RELATED"/>
    <property type="match status" value="1"/>
</dbReference>
<dbReference type="InterPro" id="IPR027470">
    <property type="entry name" value="Cation_efflux_CTD"/>
</dbReference>
<dbReference type="AlphaFoldDB" id="A0A4Y6U9N0"/>
<dbReference type="SUPFAM" id="SSF160240">
    <property type="entry name" value="Cation efflux protein cytoplasmic domain-like"/>
    <property type="match status" value="1"/>
</dbReference>
<feature type="transmembrane region" description="Helical" evidence="10">
    <location>
        <begin position="122"/>
        <end position="143"/>
    </location>
</feature>
<keyword evidence="6 10" id="KW-1133">Transmembrane helix</keyword>
<feature type="region of interest" description="Disordered" evidence="9">
    <location>
        <begin position="1"/>
        <end position="45"/>
    </location>
</feature>
<evidence type="ECO:0000256" key="1">
    <source>
        <dbReference type="ARBA" id="ARBA00004141"/>
    </source>
</evidence>
<dbReference type="SUPFAM" id="SSF161111">
    <property type="entry name" value="Cation efflux protein transmembrane domain-like"/>
    <property type="match status" value="1"/>
</dbReference>
<dbReference type="InterPro" id="IPR058533">
    <property type="entry name" value="Cation_efflux_TM"/>
</dbReference>
<dbReference type="OrthoDB" id="9809646at2"/>
<evidence type="ECO:0000313" key="14">
    <source>
        <dbReference type="Proteomes" id="UP000318709"/>
    </source>
</evidence>
<evidence type="ECO:0000256" key="10">
    <source>
        <dbReference type="SAM" id="Phobius"/>
    </source>
</evidence>
<keyword evidence="3" id="KW-0813">Transport</keyword>
<dbReference type="KEGG" id="swf:E3E12_05570"/>
<feature type="domain" description="Cation efflux protein transmembrane" evidence="11">
    <location>
        <begin position="59"/>
        <end position="245"/>
    </location>
</feature>
<accession>A0A4Y6U9N0</accession>
<dbReference type="Proteomes" id="UP000318709">
    <property type="component" value="Chromosome"/>
</dbReference>
<feature type="domain" description="Cation efflux protein cytoplasmic" evidence="12">
    <location>
        <begin position="256"/>
        <end position="324"/>
    </location>
</feature>
<dbReference type="RefSeq" id="WP_141443448.1">
    <property type="nucleotide sequence ID" value="NZ_CP038231.1"/>
</dbReference>
<keyword evidence="4 10" id="KW-0812">Transmembrane</keyword>
<evidence type="ECO:0000256" key="9">
    <source>
        <dbReference type="SAM" id="MobiDB-lite"/>
    </source>
</evidence>
<evidence type="ECO:0000256" key="7">
    <source>
        <dbReference type="ARBA" id="ARBA00023065"/>
    </source>
</evidence>
<feature type="transmembrane region" description="Helical" evidence="10">
    <location>
        <begin position="155"/>
        <end position="178"/>
    </location>
</feature>
<keyword evidence="5" id="KW-0862">Zinc</keyword>
<dbReference type="GO" id="GO:0005886">
    <property type="term" value="C:plasma membrane"/>
    <property type="evidence" value="ECO:0007669"/>
    <property type="project" value="TreeGrafter"/>
</dbReference>
<reference evidence="13 14" key="1">
    <citation type="submission" date="2019-03" db="EMBL/GenBank/DDBJ databases">
        <title>The complete genome sequence of Swingsia_sp. F3b2 LMG30590(T).</title>
        <authorList>
            <person name="Chua K.-O."/>
            <person name="Chan K.-G."/>
            <person name="See-Too W.-S."/>
        </authorList>
    </citation>
    <scope>NUCLEOTIDE SEQUENCE [LARGE SCALE GENOMIC DNA]</scope>
    <source>
        <strain evidence="13 14">F3b2</strain>
    </source>
</reference>
<gene>
    <name evidence="13" type="ORF">E3E12_05570</name>
</gene>
<dbReference type="InterPro" id="IPR050681">
    <property type="entry name" value="CDF/SLC30A"/>
</dbReference>
<evidence type="ECO:0000256" key="8">
    <source>
        <dbReference type="ARBA" id="ARBA00023136"/>
    </source>
</evidence>
<keyword evidence="14" id="KW-1185">Reference proteome</keyword>
<feature type="transmembrane region" description="Helical" evidence="10">
    <location>
        <begin position="199"/>
        <end position="217"/>
    </location>
</feature>
<dbReference type="EMBL" id="CP038231">
    <property type="protein sequence ID" value="QDH13740.1"/>
    <property type="molecule type" value="Genomic_DNA"/>
</dbReference>
<dbReference type="InterPro" id="IPR036837">
    <property type="entry name" value="Cation_efflux_CTD_sf"/>
</dbReference>
<keyword evidence="5" id="KW-0864">Zinc transport</keyword>